<dbReference type="PANTHER" id="PTHR15654">
    <property type="entry name" value="COILED-COIL DOMAIN-CONTAINING PROTEIN 113-RELATED"/>
    <property type="match status" value="1"/>
</dbReference>
<dbReference type="InterPro" id="IPR051885">
    <property type="entry name" value="CC_CF"/>
</dbReference>
<feature type="compositionally biased region" description="Basic and acidic residues" evidence="5">
    <location>
        <begin position="94"/>
        <end position="108"/>
    </location>
</feature>
<dbReference type="GO" id="GO:0060271">
    <property type="term" value="P:cilium assembly"/>
    <property type="evidence" value="ECO:0007669"/>
    <property type="project" value="TreeGrafter"/>
</dbReference>
<evidence type="ECO:0000259" key="6">
    <source>
        <dbReference type="Pfam" id="PF13870"/>
    </source>
</evidence>
<feature type="domain" description="CCDC113/CCDC96 coiled-coil" evidence="6">
    <location>
        <begin position="397"/>
        <end position="570"/>
    </location>
</feature>
<dbReference type="GO" id="GO:0036064">
    <property type="term" value="C:ciliary basal body"/>
    <property type="evidence" value="ECO:0007669"/>
    <property type="project" value="TreeGrafter"/>
</dbReference>
<protein>
    <submittedName>
        <fullName evidence="7">Coiled-coil domain-containing protein 96</fullName>
    </submittedName>
</protein>
<proteinExistence type="predicted"/>
<dbReference type="Proteomes" id="UP000597762">
    <property type="component" value="Unassembled WGS sequence"/>
</dbReference>
<keyword evidence="2 4" id="KW-0175">Coiled coil</keyword>
<keyword evidence="8" id="KW-1185">Reference proteome</keyword>
<evidence type="ECO:0000313" key="7">
    <source>
        <dbReference type="EMBL" id="CAE1313668.1"/>
    </source>
</evidence>
<feature type="compositionally biased region" description="Basic and acidic residues" evidence="5">
    <location>
        <begin position="215"/>
        <end position="232"/>
    </location>
</feature>
<feature type="coiled-coil region" evidence="4">
    <location>
        <begin position="269"/>
        <end position="569"/>
    </location>
</feature>
<evidence type="ECO:0000256" key="1">
    <source>
        <dbReference type="ARBA" id="ARBA00004138"/>
    </source>
</evidence>
<evidence type="ECO:0000256" key="4">
    <source>
        <dbReference type="SAM" id="Coils"/>
    </source>
</evidence>
<dbReference type="PANTHER" id="PTHR15654:SF1">
    <property type="entry name" value="COILED-COIL DOMAIN-CONTAINING PROTEIN 96"/>
    <property type="match status" value="1"/>
</dbReference>
<dbReference type="Pfam" id="PF13870">
    <property type="entry name" value="CCDC113_CCDC96_CC"/>
    <property type="match status" value="1"/>
</dbReference>
<evidence type="ECO:0000313" key="8">
    <source>
        <dbReference type="Proteomes" id="UP000597762"/>
    </source>
</evidence>
<dbReference type="AlphaFoldDB" id="A0A812E4V5"/>
<evidence type="ECO:0000256" key="2">
    <source>
        <dbReference type="ARBA" id="ARBA00023054"/>
    </source>
</evidence>
<gene>
    <name evidence="7" type="ORF">SPHA_64753</name>
</gene>
<reference evidence="7" key="1">
    <citation type="submission" date="2021-01" db="EMBL/GenBank/DDBJ databases">
        <authorList>
            <person name="Li R."/>
            <person name="Bekaert M."/>
        </authorList>
    </citation>
    <scope>NUCLEOTIDE SEQUENCE</scope>
    <source>
        <strain evidence="7">Farmed</strain>
    </source>
</reference>
<feature type="compositionally biased region" description="Acidic residues" evidence="5">
    <location>
        <begin position="167"/>
        <end position="177"/>
    </location>
</feature>
<feature type="region of interest" description="Disordered" evidence="5">
    <location>
        <begin position="1"/>
        <end position="261"/>
    </location>
</feature>
<dbReference type="InterPro" id="IPR025254">
    <property type="entry name" value="CCDC113/CCDC96_CC"/>
</dbReference>
<dbReference type="EMBL" id="CAHIKZ030004665">
    <property type="protein sequence ID" value="CAE1313668.1"/>
    <property type="molecule type" value="Genomic_DNA"/>
</dbReference>
<dbReference type="GO" id="GO:0005930">
    <property type="term" value="C:axoneme"/>
    <property type="evidence" value="ECO:0007669"/>
    <property type="project" value="TreeGrafter"/>
</dbReference>
<evidence type="ECO:0000256" key="3">
    <source>
        <dbReference type="ARBA" id="ARBA00023273"/>
    </source>
</evidence>
<organism evidence="7 8">
    <name type="scientific">Acanthosepion pharaonis</name>
    <name type="common">Pharaoh cuttlefish</name>
    <name type="synonym">Sepia pharaonis</name>
    <dbReference type="NCBI Taxonomy" id="158019"/>
    <lineage>
        <taxon>Eukaryota</taxon>
        <taxon>Metazoa</taxon>
        <taxon>Spiralia</taxon>
        <taxon>Lophotrochozoa</taxon>
        <taxon>Mollusca</taxon>
        <taxon>Cephalopoda</taxon>
        <taxon>Coleoidea</taxon>
        <taxon>Decapodiformes</taxon>
        <taxon>Sepiida</taxon>
        <taxon>Sepiina</taxon>
        <taxon>Sepiidae</taxon>
        <taxon>Acanthosepion</taxon>
    </lineage>
</organism>
<comment type="subcellular location">
    <subcellularLocation>
        <location evidence="1">Cell projection</location>
        <location evidence="1">Cilium</location>
    </subcellularLocation>
</comment>
<sequence length="589" mass="68259">MNEAKDGPSTNEELDETGPQEVPDQNVNESEETKVSETNATDETELPKTEESQSEEPPASVQEQSPVQTETTEAKDADASDAAATTGDEFVKDDDDKTEATEESKADESQNVTSEKTDEDDKQSEKETVNSDDVVVESSEMKEEDAITSDIHKVKKKKEISIKWQEEVEITDEDVLSEEAKSKEESEGDQETKNIQMENVDIESRFPEQILPGIKEADESDTSKEEPREVLRPDSPSEQQEEEMEGKLESEDALSTDTTHDRAKLIEQYQQCISIRDQLQQQNAQIQQKLAEFFKKKKPDDNRADKEAKNLSDLEQRYLKLMAEIEDLQEKQEMETNAQIQRTEELEEQCAEKKEHVNADQRKLQEMKRQVAQHAINSRTGKPMPEKDIDQYLANEAKKDAELENVRLENIKLKNKLKKKELQLKSKEELAEGLHLIDFEQLKIENQTYNEKIEERNEELQKLRKKIKSTVEVQTHMKEKLQFIEVENEVLYKELQEIEAQVAQKRDELSRTKQMRDALKRSNTDLRKNCGLLGNQLLLRNFEDQKDENAKLLQKLENLKMRFAEYTMQAKHVQHKIDQVTQQRLAYQK</sequence>
<evidence type="ECO:0000256" key="5">
    <source>
        <dbReference type="SAM" id="MobiDB-lite"/>
    </source>
</evidence>
<accession>A0A812E4V5</accession>
<comment type="caution">
    <text evidence="7">The sequence shown here is derived from an EMBL/GenBank/DDBJ whole genome shotgun (WGS) entry which is preliminary data.</text>
</comment>
<keyword evidence="3" id="KW-0966">Cell projection</keyword>
<dbReference type="OrthoDB" id="10254794at2759"/>
<name>A0A812E4V5_ACAPH</name>